<dbReference type="InterPro" id="IPR051682">
    <property type="entry name" value="Mito_Persulfide_Diox"/>
</dbReference>
<accession>A0A1E7Q5Q2</accession>
<keyword evidence="4" id="KW-1185">Reference proteome</keyword>
<dbReference type="Pfam" id="PF00581">
    <property type="entry name" value="Rhodanese"/>
    <property type="match status" value="2"/>
</dbReference>
<dbReference type="SMART" id="SM00849">
    <property type="entry name" value="Lactamase_B"/>
    <property type="match status" value="1"/>
</dbReference>
<dbReference type="InterPro" id="IPR001763">
    <property type="entry name" value="Rhodanese-like_dom"/>
</dbReference>
<comment type="caution">
    <text evidence="3">The sequence shown here is derived from an EMBL/GenBank/DDBJ whole genome shotgun (WGS) entry which is preliminary data.</text>
</comment>
<gene>
    <name evidence="3" type="ORF">BI198_07365</name>
</gene>
<dbReference type="SMART" id="SM00450">
    <property type="entry name" value="RHOD"/>
    <property type="match status" value="2"/>
</dbReference>
<feature type="domain" description="Rhodanese" evidence="2">
    <location>
        <begin position="269"/>
        <end position="353"/>
    </location>
</feature>
<dbReference type="InterPro" id="IPR036873">
    <property type="entry name" value="Rhodanese-like_dom_sf"/>
</dbReference>
<dbReference type="Gene3D" id="3.60.15.10">
    <property type="entry name" value="Ribonuclease Z/Hydroxyacylglutathione hydrolase-like"/>
    <property type="match status" value="1"/>
</dbReference>
<dbReference type="AlphaFoldDB" id="A0A1E7Q5Q2"/>
<dbReference type="SUPFAM" id="SSF52821">
    <property type="entry name" value="Rhodanese/Cell cycle control phosphatase"/>
    <property type="match status" value="2"/>
</dbReference>
<evidence type="ECO:0000313" key="3">
    <source>
        <dbReference type="EMBL" id="OEY69403.1"/>
    </source>
</evidence>
<protein>
    <submittedName>
        <fullName evidence="3">Hydrolase</fullName>
    </submittedName>
</protein>
<dbReference type="Pfam" id="PF00753">
    <property type="entry name" value="Lactamase_B"/>
    <property type="match status" value="1"/>
</dbReference>
<dbReference type="EMBL" id="MKEK01000001">
    <property type="protein sequence ID" value="OEY69403.1"/>
    <property type="molecule type" value="Genomic_DNA"/>
</dbReference>
<dbReference type="STRING" id="1628148.BI198_07365"/>
<dbReference type="RefSeq" id="WP_070048969.1">
    <property type="nucleotide sequence ID" value="NZ_CBCSDO010000005.1"/>
</dbReference>
<evidence type="ECO:0000313" key="4">
    <source>
        <dbReference type="Proteomes" id="UP000242258"/>
    </source>
</evidence>
<organism evidence="3 4">
    <name type="scientific">Rheinheimera salexigens</name>
    <dbReference type="NCBI Taxonomy" id="1628148"/>
    <lineage>
        <taxon>Bacteria</taxon>
        <taxon>Pseudomonadati</taxon>
        <taxon>Pseudomonadota</taxon>
        <taxon>Gammaproteobacteria</taxon>
        <taxon>Chromatiales</taxon>
        <taxon>Chromatiaceae</taxon>
        <taxon>Rheinheimera</taxon>
    </lineage>
</organism>
<name>A0A1E7Q5Q2_9GAMM</name>
<dbReference type="OrthoDB" id="9784009at2"/>
<dbReference type="CDD" id="cd07724">
    <property type="entry name" value="POD-like_MBL-fold"/>
    <property type="match status" value="1"/>
</dbReference>
<dbReference type="Gene3D" id="3.40.250.10">
    <property type="entry name" value="Rhodanese-like domain"/>
    <property type="match status" value="2"/>
</dbReference>
<feature type="domain" description="Rhodanese" evidence="2">
    <location>
        <begin position="366"/>
        <end position="454"/>
    </location>
</feature>
<dbReference type="GO" id="GO:0050313">
    <property type="term" value="F:sulfur dioxygenase activity"/>
    <property type="evidence" value="ECO:0007669"/>
    <property type="project" value="InterPro"/>
</dbReference>
<dbReference type="SUPFAM" id="SSF56281">
    <property type="entry name" value="Metallo-hydrolase/oxidoreductase"/>
    <property type="match status" value="1"/>
</dbReference>
<dbReference type="PROSITE" id="PS50206">
    <property type="entry name" value="RHODANESE_3"/>
    <property type="match status" value="2"/>
</dbReference>
<dbReference type="InterPro" id="IPR036866">
    <property type="entry name" value="RibonucZ/Hydroxyglut_hydro"/>
</dbReference>
<dbReference type="InterPro" id="IPR044528">
    <property type="entry name" value="POD-like_MBL-fold"/>
</dbReference>
<keyword evidence="1" id="KW-0479">Metal-binding</keyword>
<dbReference type="GO" id="GO:0070813">
    <property type="term" value="P:hydrogen sulfide metabolic process"/>
    <property type="evidence" value="ECO:0007669"/>
    <property type="project" value="TreeGrafter"/>
</dbReference>
<dbReference type="Proteomes" id="UP000242258">
    <property type="component" value="Unassembled WGS sequence"/>
</dbReference>
<dbReference type="PANTHER" id="PTHR43084:SF1">
    <property type="entry name" value="PERSULFIDE DIOXYGENASE ETHE1, MITOCHONDRIAL"/>
    <property type="match status" value="1"/>
</dbReference>
<dbReference type="GO" id="GO:0046872">
    <property type="term" value="F:metal ion binding"/>
    <property type="evidence" value="ECO:0007669"/>
    <property type="project" value="UniProtKB-KW"/>
</dbReference>
<evidence type="ECO:0000259" key="2">
    <source>
        <dbReference type="PROSITE" id="PS50206"/>
    </source>
</evidence>
<dbReference type="PANTHER" id="PTHR43084">
    <property type="entry name" value="PERSULFIDE DIOXYGENASE ETHE1"/>
    <property type="match status" value="1"/>
</dbReference>
<keyword evidence="3" id="KW-0378">Hydrolase</keyword>
<evidence type="ECO:0000256" key="1">
    <source>
        <dbReference type="ARBA" id="ARBA00022723"/>
    </source>
</evidence>
<proteinExistence type="predicted"/>
<dbReference type="InterPro" id="IPR001279">
    <property type="entry name" value="Metallo-B-lactamas"/>
</dbReference>
<dbReference type="CDD" id="cd00158">
    <property type="entry name" value="RHOD"/>
    <property type="match status" value="2"/>
</dbReference>
<dbReference type="GO" id="GO:0006749">
    <property type="term" value="P:glutathione metabolic process"/>
    <property type="evidence" value="ECO:0007669"/>
    <property type="project" value="InterPro"/>
</dbReference>
<reference evidence="4" key="1">
    <citation type="submission" date="2016-09" db="EMBL/GenBank/DDBJ databases">
        <authorList>
            <person name="Wan X."/>
            <person name="Hou S."/>
        </authorList>
    </citation>
    <scope>NUCLEOTIDE SEQUENCE [LARGE SCALE GENOMIC DNA]</scope>
    <source>
        <strain evidence="4">KH87</strain>
    </source>
</reference>
<dbReference type="GO" id="GO:0016787">
    <property type="term" value="F:hydrolase activity"/>
    <property type="evidence" value="ECO:0007669"/>
    <property type="project" value="UniProtKB-KW"/>
</dbReference>
<sequence length="454" mass="49798">MFIQTVKTPGLAHLSYIIGSQGEAAVIDPRRDVDDYISIAKQHDCRIKYIFETHRNEDLISGAAILANLTHAEVKHGPNADGEVQYADVVHGGDSFNVGNIGLEILETPGHTKDSISILLFDSDFNDGPVGIFTGDTLFIGDVGRTDFYPGQVQKMAGMLFDSLRLIESKAKQAIIYPAHGAGSVCGDGMAEREFSTISHEMNNNPMLKIQQRDTFISKKVAEHHYQPPYFSAMERLNLIGASAYNAPRIVSPKQLAHVDQAKQDLGWLIDVRPVEAFLGGHYPGSLCLPVAMLTAYGVWLLQPEDKITLIAQSEAMANKAALQFSRIGFDHTHSYVPAEFAKFAAAGGEVASLNTVCATQVKELIKQDWQLLDVRKITEYNQDHIKGSKHIFLGHLPEKLNELSANKNYITMCASGMRASVAAAYLRAKGINNVQVFMGSMGAWQNAGYDVET</sequence>